<sequence length="675" mass="74810">MSPPDSTCHRVLPQQEPRQDLDEGADKHFTDELGRRSVAISSVVKNPVPIVDSRAFNAWVQKEQHHSSLIKPVEDCTLPQPPPPPEEASTEHCITKTAKYDNSSSPAGENLAYVGRPEYLPGEFATEGDSDGEVPKCSRGDAEMSYLQSLKAFDFPPRPVRDGLIDNFLKICSPWMPVVKIEDLKLQNTGSGPTSSTPGGSLLLTQAVLVAGSRVQPTARSPNSDCASFYSKAKALFFADVETDPLNTISALCLMQWYNPSGPEHVSIHSSGFWLRTAVGLGYQIGLHREPDPRSVKCKLRRRLFWTLFSRDCQLSIAQGRPRAINLVDCNISLPTVADFPQDNKNARLFVAYVEICSILGQCGKALSGGYSHWAPVEVGRSLQRWIYQLPDCLKLNNALDYDFEARQLYLIYFTAVSILYGPGRSGNCTSVAPILASSCVARIFEDFLARDQLRCLAPMTIFYLRVAALPQLCCFNFSPLWNVSKVELSVIQKSLHEMAQTWHSARRALRILTKLVNTVKRGPETDRPLTDLDLSPEQLSFFEMIPEELCPKRHIIETAMDAARVDLQEKPNARVQNPSTLANLNAVSMRPDSMAASDSTMRELTTAASSLKPLSIALGAPVGEIQDYTAADSWFTNDNSDWIGGDDSLGSGLDFDDDDHLFMSLHERLLQDLR</sequence>
<evidence type="ECO:0000256" key="3">
    <source>
        <dbReference type="ARBA" id="ARBA00023125"/>
    </source>
</evidence>
<keyword evidence="5" id="KW-0539">Nucleus</keyword>
<comment type="caution">
    <text evidence="8">The sequence shown here is derived from an EMBL/GenBank/DDBJ whole genome shotgun (WGS) entry which is preliminary data.</text>
</comment>
<gene>
    <name evidence="8" type="ORF">AYO21_03148</name>
</gene>
<proteinExistence type="predicted"/>
<keyword evidence="1" id="KW-0862">Zinc</keyword>
<keyword evidence="2" id="KW-0805">Transcription regulation</keyword>
<dbReference type="GO" id="GO:0003677">
    <property type="term" value="F:DNA binding"/>
    <property type="evidence" value="ECO:0007669"/>
    <property type="project" value="UniProtKB-KW"/>
</dbReference>
<evidence type="ECO:0000313" key="8">
    <source>
        <dbReference type="EMBL" id="OAG42563.1"/>
    </source>
</evidence>
<dbReference type="Proteomes" id="UP000077002">
    <property type="component" value="Unassembled WGS sequence"/>
</dbReference>
<feature type="region of interest" description="Disordered" evidence="6">
    <location>
        <begin position="1"/>
        <end position="26"/>
    </location>
</feature>
<dbReference type="PANTHER" id="PTHR47171:SF2">
    <property type="entry name" value="TRANSCRIPTION FACTOR, PUTATIVE-RELATED"/>
    <property type="match status" value="1"/>
</dbReference>
<dbReference type="OrthoDB" id="10251155at2759"/>
<organism evidence="8 9">
    <name type="scientific">Fonsecaea monophora</name>
    <dbReference type="NCBI Taxonomy" id="254056"/>
    <lineage>
        <taxon>Eukaryota</taxon>
        <taxon>Fungi</taxon>
        <taxon>Dikarya</taxon>
        <taxon>Ascomycota</taxon>
        <taxon>Pezizomycotina</taxon>
        <taxon>Eurotiomycetes</taxon>
        <taxon>Chaetothyriomycetidae</taxon>
        <taxon>Chaetothyriales</taxon>
        <taxon>Herpotrichiellaceae</taxon>
        <taxon>Fonsecaea</taxon>
    </lineage>
</organism>
<name>A0A177FE35_9EURO</name>
<evidence type="ECO:0000313" key="9">
    <source>
        <dbReference type="Proteomes" id="UP000077002"/>
    </source>
</evidence>
<keyword evidence="4" id="KW-0804">Transcription</keyword>
<dbReference type="GeneID" id="34598319"/>
<keyword evidence="9" id="KW-1185">Reference proteome</keyword>
<evidence type="ECO:0000256" key="5">
    <source>
        <dbReference type="ARBA" id="ARBA00023242"/>
    </source>
</evidence>
<dbReference type="EMBL" id="LVKK01000015">
    <property type="protein sequence ID" value="OAG42563.1"/>
    <property type="molecule type" value="Genomic_DNA"/>
</dbReference>
<accession>A0A177FE35</accession>
<dbReference type="InterPro" id="IPR007219">
    <property type="entry name" value="XnlR_reg_dom"/>
</dbReference>
<keyword evidence="3" id="KW-0238">DNA-binding</keyword>
<evidence type="ECO:0000256" key="6">
    <source>
        <dbReference type="SAM" id="MobiDB-lite"/>
    </source>
</evidence>
<evidence type="ECO:0000256" key="4">
    <source>
        <dbReference type="ARBA" id="ARBA00023163"/>
    </source>
</evidence>
<evidence type="ECO:0000256" key="1">
    <source>
        <dbReference type="ARBA" id="ARBA00022833"/>
    </source>
</evidence>
<dbReference type="AlphaFoldDB" id="A0A177FE35"/>
<feature type="domain" description="Xylanolytic transcriptional activator regulatory" evidence="7">
    <location>
        <begin position="271"/>
        <end position="341"/>
    </location>
</feature>
<protein>
    <recommendedName>
        <fullName evidence="7">Xylanolytic transcriptional activator regulatory domain-containing protein</fullName>
    </recommendedName>
</protein>
<dbReference type="RefSeq" id="XP_022514515.1">
    <property type="nucleotide sequence ID" value="XM_022653122.1"/>
</dbReference>
<reference evidence="8 9" key="1">
    <citation type="submission" date="2016-03" db="EMBL/GenBank/DDBJ databases">
        <title>Draft genome sequence of the Fonsecaea monophora CBS 269.37.</title>
        <authorList>
            <person name="Bombassaro A."/>
            <person name="Vinicius W.A."/>
            <person name="De Hoog S."/>
            <person name="Sun J."/>
            <person name="Souza E.M."/>
            <person name="Raittz R.T."/>
            <person name="Costa F."/>
            <person name="Leao A.C."/>
            <person name="Tadra-Sfeir M.Z."/>
            <person name="Baura V."/>
            <person name="Balsanelli E."/>
            <person name="Pedrosa F.O."/>
            <person name="Moreno L.F."/>
            <person name="Steffens M.B."/>
            <person name="Xi L."/>
            <person name="Bocca A.L."/>
            <person name="Felipe M.S."/>
            <person name="Teixeira M."/>
            <person name="Telles Filho F.Q."/>
            <person name="Azevedo C.M."/>
            <person name="Gomes R."/>
            <person name="Vicente V.A."/>
        </authorList>
    </citation>
    <scope>NUCLEOTIDE SEQUENCE [LARGE SCALE GENOMIC DNA]</scope>
    <source>
        <strain evidence="8 9">CBS 269.37</strain>
    </source>
</reference>
<dbReference type="Pfam" id="PF04082">
    <property type="entry name" value="Fungal_trans"/>
    <property type="match status" value="1"/>
</dbReference>
<evidence type="ECO:0000259" key="7">
    <source>
        <dbReference type="SMART" id="SM00906"/>
    </source>
</evidence>
<dbReference type="GO" id="GO:0008270">
    <property type="term" value="F:zinc ion binding"/>
    <property type="evidence" value="ECO:0007669"/>
    <property type="project" value="InterPro"/>
</dbReference>
<dbReference type="CDD" id="cd12148">
    <property type="entry name" value="fungal_TF_MHR"/>
    <property type="match status" value="1"/>
</dbReference>
<dbReference type="InterPro" id="IPR052073">
    <property type="entry name" value="Amide_Lactam_Regulators"/>
</dbReference>
<dbReference type="PANTHER" id="PTHR47171">
    <property type="entry name" value="FARA-RELATED"/>
    <property type="match status" value="1"/>
</dbReference>
<dbReference type="GO" id="GO:0006351">
    <property type="term" value="P:DNA-templated transcription"/>
    <property type="evidence" value="ECO:0007669"/>
    <property type="project" value="InterPro"/>
</dbReference>
<evidence type="ECO:0000256" key="2">
    <source>
        <dbReference type="ARBA" id="ARBA00023015"/>
    </source>
</evidence>
<dbReference type="SMART" id="SM00906">
    <property type="entry name" value="Fungal_trans"/>
    <property type="match status" value="1"/>
</dbReference>
<feature type="compositionally biased region" description="Basic and acidic residues" evidence="6">
    <location>
        <begin position="17"/>
        <end position="26"/>
    </location>
</feature>